<dbReference type="FunFam" id="3.40.140.10:FF:000067">
    <property type="entry name" value="COP9 signalosome, subunit CSN5"/>
    <property type="match status" value="1"/>
</dbReference>
<sequence length="373" mass="42205">MKAANKAVKSISDDSAKSAPISTNDIPYGFDEQVLQEVRNNRVWMQDPKYFRSVIVSPSATMKMLNHAHSGVEKGIKAGGKPVEVMGLILGRPSLGKERDGTDLRTLIVTDCFPLPIEGAETRVLADDAEVINYMISLGEAIEQTRKEKFMGWYHSHPFDVEIHSHCFLSSTDVSTQLQWQRSEDPHGNPWLAIVIDPLRSLAKKRPEMGAFRVYPPEYLAPVNETPDGSIVNDDSSRIERWGSCWNRYYTLEIDHYISALGSQIVQVLTEEVLWMRTLSTNPMQENENRDRYSERIQMLANKLNGCPLQSNTQKRSSRIKETFLPEKQIASSGTSEESALEKINQAAKDLSLEISHAQMLQLTKKYLFDSEL</sequence>
<keyword evidence="3" id="KW-1185">Reference proteome</keyword>
<dbReference type="GO" id="GO:0008237">
    <property type="term" value="F:metallopeptidase activity"/>
    <property type="evidence" value="ECO:0007669"/>
    <property type="project" value="InterPro"/>
</dbReference>
<feature type="domain" description="MPN" evidence="1">
    <location>
        <begin position="54"/>
        <end position="218"/>
    </location>
</feature>
<reference evidence="2 3" key="1">
    <citation type="submission" date="2012-05" db="EMBL/GenBank/DDBJ databases">
        <title>Recombination and specialization in a pathogen metapopulation.</title>
        <authorList>
            <person name="Gardiner A."/>
            <person name="Kemen E."/>
            <person name="Schultz-Larsen T."/>
            <person name="MacLean D."/>
            <person name="Van Oosterhout C."/>
            <person name="Jones J.D.G."/>
        </authorList>
    </citation>
    <scope>NUCLEOTIDE SEQUENCE [LARGE SCALE GENOMIC DNA]</scope>
    <source>
        <strain evidence="2 3">Ac Nc2</strain>
    </source>
</reference>
<dbReference type="Proteomes" id="UP000053237">
    <property type="component" value="Unassembled WGS sequence"/>
</dbReference>
<dbReference type="CDD" id="cd08069">
    <property type="entry name" value="MPN_RPN11_CSN5"/>
    <property type="match status" value="1"/>
</dbReference>
<dbReference type="Pfam" id="PF01398">
    <property type="entry name" value="JAB"/>
    <property type="match status" value="1"/>
</dbReference>
<comment type="caution">
    <text evidence="2">The sequence shown here is derived from an EMBL/GenBank/DDBJ whole genome shotgun (WGS) entry which is preliminary data.</text>
</comment>
<dbReference type="SUPFAM" id="SSF102712">
    <property type="entry name" value="JAB1/MPN domain"/>
    <property type="match status" value="1"/>
</dbReference>
<dbReference type="STRING" id="65357.A0A024GBJ2"/>
<dbReference type="EMBL" id="CAIX01000060">
    <property type="protein sequence ID" value="CCI44029.1"/>
    <property type="molecule type" value="Genomic_DNA"/>
</dbReference>
<evidence type="ECO:0000313" key="2">
    <source>
        <dbReference type="EMBL" id="CCI44029.1"/>
    </source>
</evidence>
<evidence type="ECO:0000259" key="1">
    <source>
        <dbReference type="PROSITE" id="PS50249"/>
    </source>
</evidence>
<dbReference type="PROSITE" id="PS50249">
    <property type="entry name" value="MPN"/>
    <property type="match status" value="1"/>
</dbReference>
<name>A0A024GBJ2_9STRA</name>
<organism evidence="2 3">
    <name type="scientific">Albugo candida</name>
    <dbReference type="NCBI Taxonomy" id="65357"/>
    <lineage>
        <taxon>Eukaryota</taxon>
        <taxon>Sar</taxon>
        <taxon>Stramenopiles</taxon>
        <taxon>Oomycota</taxon>
        <taxon>Peronosporomycetes</taxon>
        <taxon>Albuginales</taxon>
        <taxon>Albuginaceae</taxon>
        <taxon>Albugo</taxon>
    </lineage>
</organism>
<dbReference type="InParanoid" id="A0A024GBJ2"/>
<dbReference type="PANTHER" id="PTHR10410">
    <property type="entry name" value="EUKARYOTIC TRANSLATION INITIATION FACTOR 3 -RELATED"/>
    <property type="match status" value="1"/>
</dbReference>
<gene>
    <name evidence="2" type="ORF">BN9_048130</name>
</gene>
<dbReference type="InterPro" id="IPR050242">
    <property type="entry name" value="JAMM_MPN+_peptidase_M67A"/>
</dbReference>
<proteinExistence type="predicted"/>
<protein>
    <recommendedName>
        <fullName evidence="1">MPN domain-containing protein</fullName>
    </recommendedName>
</protein>
<dbReference type="OrthoDB" id="10266268at2759"/>
<dbReference type="SMART" id="SM00232">
    <property type="entry name" value="JAB_MPN"/>
    <property type="match status" value="1"/>
</dbReference>
<dbReference type="InterPro" id="IPR000555">
    <property type="entry name" value="JAMM/MPN+_dom"/>
</dbReference>
<evidence type="ECO:0000313" key="3">
    <source>
        <dbReference type="Proteomes" id="UP000053237"/>
    </source>
</evidence>
<dbReference type="AlphaFoldDB" id="A0A024GBJ2"/>
<dbReference type="Gene3D" id="3.40.140.10">
    <property type="entry name" value="Cytidine Deaminase, domain 2"/>
    <property type="match status" value="1"/>
</dbReference>
<dbReference type="InterPro" id="IPR037518">
    <property type="entry name" value="MPN"/>
</dbReference>
<accession>A0A024GBJ2</accession>